<accession>A0ABU3C3B2</accession>
<protein>
    <submittedName>
        <fullName evidence="3">Pilus assembly protein</fullName>
    </submittedName>
</protein>
<evidence type="ECO:0000313" key="3">
    <source>
        <dbReference type="EMBL" id="MDT0636038.1"/>
    </source>
</evidence>
<feature type="domain" description="TadE-like" evidence="2">
    <location>
        <begin position="22"/>
        <end position="63"/>
    </location>
</feature>
<evidence type="ECO:0000313" key="4">
    <source>
        <dbReference type="Proteomes" id="UP001251857"/>
    </source>
</evidence>
<evidence type="ECO:0000256" key="1">
    <source>
        <dbReference type="SAM" id="Phobius"/>
    </source>
</evidence>
<keyword evidence="4" id="KW-1185">Reference proteome</keyword>
<reference evidence="3 4" key="1">
    <citation type="submission" date="2023-09" db="EMBL/GenBank/DDBJ databases">
        <authorList>
            <person name="Rey-Velasco X."/>
        </authorList>
    </citation>
    <scope>NUCLEOTIDE SEQUENCE [LARGE SCALE GENOMIC DNA]</scope>
    <source>
        <strain evidence="3 4">W335</strain>
    </source>
</reference>
<proteinExistence type="predicted"/>
<evidence type="ECO:0000259" key="2">
    <source>
        <dbReference type="Pfam" id="PF07811"/>
    </source>
</evidence>
<dbReference type="InterPro" id="IPR012495">
    <property type="entry name" value="TadE-like_dom"/>
</dbReference>
<dbReference type="Proteomes" id="UP001251857">
    <property type="component" value="Unassembled WGS sequence"/>
</dbReference>
<dbReference type="RefSeq" id="WP_311653933.1">
    <property type="nucleotide sequence ID" value="NZ_JAVRIB010000017.1"/>
</dbReference>
<sequence length="178" mass="18410">MPFVEWVLSRPPERVPGKRQGGAALIEFAFVLPMLLILLIGMSYYGYVFMLQSAVTNAAQQAANAATSTNPVGLSQSDYDALIGDTVASSLFSSLDWLPDSILDGTSRDSLVCNADDGDAPIGCGATVSGDGILRVTVTMNVTANSSPLLPQINLPPFGPIPPVPGGGVLTGTAEVSL</sequence>
<comment type="caution">
    <text evidence="3">The sequence shown here is derived from an EMBL/GenBank/DDBJ whole genome shotgun (WGS) entry which is preliminary data.</text>
</comment>
<dbReference type="Pfam" id="PF07811">
    <property type="entry name" value="TadE"/>
    <property type="match status" value="1"/>
</dbReference>
<name>A0ABU3C3B2_9GAMM</name>
<keyword evidence="1" id="KW-0472">Membrane</keyword>
<gene>
    <name evidence="3" type="ORF">RM532_13875</name>
</gene>
<keyword evidence="1" id="KW-0812">Transmembrane</keyword>
<keyword evidence="1" id="KW-1133">Transmembrane helix</keyword>
<dbReference type="EMBL" id="JAVRIB010000017">
    <property type="protein sequence ID" value="MDT0636038.1"/>
    <property type="molecule type" value="Genomic_DNA"/>
</dbReference>
<organism evidence="3 4">
    <name type="scientific">Spectribacter hydrogenoxidans</name>
    <dbReference type="NCBI Taxonomy" id="3075608"/>
    <lineage>
        <taxon>Bacteria</taxon>
        <taxon>Pseudomonadati</taxon>
        <taxon>Pseudomonadota</taxon>
        <taxon>Gammaproteobacteria</taxon>
        <taxon>Salinisphaerales</taxon>
        <taxon>Salinisphaeraceae</taxon>
        <taxon>Spectribacter</taxon>
    </lineage>
</organism>
<feature type="transmembrane region" description="Helical" evidence="1">
    <location>
        <begin position="21"/>
        <end position="47"/>
    </location>
</feature>